<dbReference type="InterPro" id="IPR011990">
    <property type="entry name" value="TPR-like_helical_dom_sf"/>
</dbReference>
<organism evidence="2 3">
    <name type="scientific">Panagrolaimus superbus</name>
    <dbReference type="NCBI Taxonomy" id="310955"/>
    <lineage>
        <taxon>Eukaryota</taxon>
        <taxon>Metazoa</taxon>
        <taxon>Ecdysozoa</taxon>
        <taxon>Nematoda</taxon>
        <taxon>Chromadorea</taxon>
        <taxon>Rhabditida</taxon>
        <taxon>Tylenchina</taxon>
        <taxon>Panagrolaimomorpha</taxon>
        <taxon>Panagrolaimoidea</taxon>
        <taxon>Panagrolaimidae</taxon>
        <taxon>Panagrolaimus</taxon>
    </lineage>
</organism>
<evidence type="ECO:0000313" key="2">
    <source>
        <dbReference type="Proteomes" id="UP000887577"/>
    </source>
</evidence>
<feature type="region of interest" description="Disordered" evidence="1">
    <location>
        <begin position="75"/>
        <end position="157"/>
    </location>
</feature>
<reference evidence="3" key="1">
    <citation type="submission" date="2022-11" db="UniProtKB">
        <authorList>
            <consortium name="WormBaseParasite"/>
        </authorList>
    </citation>
    <scope>IDENTIFICATION</scope>
</reference>
<dbReference type="InterPro" id="IPR019734">
    <property type="entry name" value="TPR_rpt"/>
</dbReference>
<proteinExistence type="predicted"/>
<feature type="compositionally biased region" description="Polar residues" evidence="1">
    <location>
        <begin position="128"/>
        <end position="139"/>
    </location>
</feature>
<evidence type="ECO:0000256" key="1">
    <source>
        <dbReference type="SAM" id="MobiDB-lite"/>
    </source>
</evidence>
<dbReference type="Proteomes" id="UP000887577">
    <property type="component" value="Unplaced"/>
</dbReference>
<protein>
    <submittedName>
        <fullName evidence="3">Uncharacterized protein</fullName>
    </submittedName>
</protein>
<feature type="compositionally biased region" description="Polar residues" evidence="1">
    <location>
        <begin position="97"/>
        <end position="109"/>
    </location>
</feature>
<dbReference type="SMART" id="SM00028">
    <property type="entry name" value="TPR"/>
    <property type="match status" value="1"/>
</dbReference>
<dbReference type="WBParaSite" id="PSU_v2.g6679.t1">
    <property type="protein sequence ID" value="PSU_v2.g6679.t1"/>
    <property type="gene ID" value="PSU_v2.g6679"/>
</dbReference>
<dbReference type="AlphaFoldDB" id="A0A914Z1V1"/>
<accession>A0A914Z1V1</accession>
<evidence type="ECO:0000313" key="3">
    <source>
        <dbReference type="WBParaSite" id="PSU_v2.g6679.t1"/>
    </source>
</evidence>
<feature type="compositionally biased region" description="Basic and acidic residues" evidence="1">
    <location>
        <begin position="140"/>
        <end position="157"/>
    </location>
</feature>
<keyword evidence="2" id="KW-1185">Reference proteome</keyword>
<dbReference type="Gene3D" id="1.25.40.10">
    <property type="entry name" value="Tetratricopeptide repeat domain"/>
    <property type="match status" value="1"/>
</dbReference>
<sequence>MIKSLKLAKKDAEDALILWPSWWKAYVRLAEVCMDLEDFALSKALLEKAIILNPTYIKAMQQLKFFQSQIVPLQPHSSPEDEIEVARGKPGKKSRENNQNISSFFNASTPIGDDSILISDSEVDGGNLETSPNTIPQKTQIEETPKKSDEKAKKAQG</sequence>
<name>A0A914Z1V1_9BILA</name>
<dbReference type="SUPFAM" id="SSF48452">
    <property type="entry name" value="TPR-like"/>
    <property type="match status" value="1"/>
</dbReference>